<comment type="caution">
    <text evidence="8">The sequence shown here is derived from an EMBL/GenBank/DDBJ whole genome shotgun (WGS) entry which is preliminary data.</text>
</comment>
<feature type="transmembrane region" description="Helical" evidence="6">
    <location>
        <begin position="273"/>
        <end position="290"/>
    </location>
</feature>
<keyword evidence="6" id="KW-0812">Transmembrane</keyword>
<dbReference type="EMBL" id="JAYWIO010000004">
    <property type="protein sequence ID" value="KAK7268492.1"/>
    <property type="molecule type" value="Genomic_DNA"/>
</dbReference>
<evidence type="ECO:0000256" key="1">
    <source>
        <dbReference type="ARBA" id="ARBA00022723"/>
    </source>
</evidence>
<evidence type="ECO:0000259" key="7">
    <source>
        <dbReference type="PROSITE" id="PS51999"/>
    </source>
</evidence>
<keyword evidence="2 4" id="KW-0863">Zinc-finger</keyword>
<proteinExistence type="predicted"/>
<evidence type="ECO:0000256" key="2">
    <source>
        <dbReference type="ARBA" id="ARBA00022771"/>
    </source>
</evidence>
<gene>
    <name evidence="8" type="ORF">RIF29_21191</name>
</gene>
<dbReference type="GO" id="GO:0008270">
    <property type="term" value="F:zinc ion binding"/>
    <property type="evidence" value="ECO:0007669"/>
    <property type="project" value="UniProtKB-KW"/>
</dbReference>
<evidence type="ECO:0000313" key="8">
    <source>
        <dbReference type="EMBL" id="KAK7268492.1"/>
    </source>
</evidence>
<keyword evidence="3" id="KW-0862">Zinc</keyword>
<organism evidence="8 9">
    <name type="scientific">Crotalaria pallida</name>
    <name type="common">Smooth rattlebox</name>
    <name type="synonym">Crotalaria striata</name>
    <dbReference type="NCBI Taxonomy" id="3830"/>
    <lineage>
        <taxon>Eukaryota</taxon>
        <taxon>Viridiplantae</taxon>
        <taxon>Streptophyta</taxon>
        <taxon>Embryophyta</taxon>
        <taxon>Tracheophyta</taxon>
        <taxon>Spermatophyta</taxon>
        <taxon>Magnoliopsida</taxon>
        <taxon>eudicotyledons</taxon>
        <taxon>Gunneridae</taxon>
        <taxon>Pentapetalae</taxon>
        <taxon>rosids</taxon>
        <taxon>fabids</taxon>
        <taxon>Fabales</taxon>
        <taxon>Fabaceae</taxon>
        <taxon>Papilionoideae</taxon>
        <taxon>50 kb inversion clade</taxon>
        <taxon>genistoids sensu lato</taxon>
        <taxon>core genistoids</taxon>
        <taxon>Crotalarieae</taxon>
        <taxon>Crotalaria</taxon>
    </lineage>
</organism>
<reference evidence="8 9" key="1">
    <citation type="submission" date="2024-01" db="EMBL/GenBank/DDBJ databases">
        <title>The genomes of 5 underutilized Papilionoideae crops provide insights into root nodulation and disease resistanc.</title>
        <authorList>
            <person name="Yuan L."/>
        </authorList>
    </citation>
    <scope>NUCLEOTIDE SEQUENCE [LARGE SCALE GENOMIC DNA]</scope>
    <source>
        <strain evidence="8">ZHUSHIDOU_FW_LH</strain>
        <tissue evidence="8">Leaf</tissue>
    </source>
</reference>
<evidence type="ECO:0000256" key="4">
    <source>
        <dbReference type="PROSITE-ProRule" id="PRU01343"/>
    </source>
</evidence>
<sequence>MSSTTTSRVRYTTYKNRSSKLDLSQGLVLPSLHSRPHLRALHKPPLVPSSCSNRAFVALCQPSVVSSSCSSHQYRLHCSAAATISTAASSQPTGMLVDSAMKLVTSHILEDSVNDWREAWSCLVESTKRSSSSLLCFWVPHSTMSSSQDCSKNDRKRSSNWETSSTFDSAASYNREFEGMPPYCACGGVRVVLRTARTQEHYGLRFWGCRFYKKDVKDSGCNFFDWYKDDVVREKEMTIMKQKIEMDSIQTDLDSIKKDLESFQKDLELSKRWIKILVVICVGLFVYASNKGSM</sequence>
<evidence type="ECO:0000313" key="9">
    <source>
        <dbReference type="Proteomes" id="UP001372338"/>
    </source>
</evidence>
<dbReference type="InterPro" id="IPR010666">
    <property type="entry name" value="Znf_GRF"/>
</dbReference>
<dbReference type="PROSITE" id="PS51999">
    <property type="entry name" value="ZF_GRF"/>
    <property type="match status" value="1"/>
</dbReference>
<name>A0AAN9I701_CROPI</name>
<feature type="region of interest" description="Disordered" evidence="5">
    <location>
        <begin position="143"/>
        <end position="162"/>
    </location>
</feature>
<accession>A0AAN9I701</accession>
<keyword evidence="1" id="KW-0479">Metal-binding</keyword>
<dbReference type="Proteomes" id="UP001372338">
    <property type="component" value="Unassembled WGS sequence"/>
</dbReference>
<feature type="domain" description="GRF-type" evidence="7">
    <location>
        <begin position="184"/>
        <end position="230"/>
    </location>
</feature>
<dbReference type="PANTHER" id="PTHR33248">
    <property type="entry name" value="ZINC ION-BINDING PROTEIN"/>
    <property type="match status" value="1"/>
</dbReference>
<evidence type="ECO:0000256" key="5">
    <source>
        <dbReference type="SAM" id="MobiDB-lite"/>
    </source>
</evidence>
<dbReference type="AlphaFoldDB" id="A0AAN9I701"/>
<keyword evidence="6" id="KW-0472">Membrane</keyword>
<keyword evidence="9" id="KW-1185">Reference proteome</keyword>
<evidence type="ECO:0000256" key="3">
    <source>
        <dbReference type="ARBA" id="ARBA00022833"/>
    </source>
</evidence>
<protein>
    <recommendedName>
        <fullName evidence="7">GRF-type domain-containing protein</fullName>
    </recommendedName>
</protein>
<evidence type="ECO:0000256" key="6">
    <source>
        <dbReference type="SAM" id="Phobius"/>
    </source>
</evidence>
<keyword evidence="6" id="KW-1133">Transmembrane helix</keyword>